<keyword evidence="5" id="KW-0547">Nucleotide-binding</keyword>
<comment type="subcellular location">
    <subcellularLocation>
        <location evidence="1">Cell membrane</location>
        <topology evidence="1">Multi-pass membrane protein</topology>
    </subcellularLocation>
</comment>
<dbReference type="GO" id="GO:0015421">
    <property type="term" value="F:ABC-type oligopeptide transporter activity"/>
    <property type="evidence" value="ECO:0007669"/>
    <property type="project" value="TreeGrafter"/>
</dbReference>
<dbReference type="GO" id="GO:0016887">
    <property type="term" value="F:ATP hydrolysis activity"/>
    <property type="evidence" value="ECO:0007669"/>
    <property type="project" value="InterPro"/>
</dbReference>
<dbReference type="PROSITE" id="PS50893">
    <property type="entry name" value="ABC_TRANSPORTER_2"/>
    <property type="match status" value="1"/>
</dbReference>
<organism evidence="13 14">
    <name type="scientific">Phytohabitans suffuscus</name>
    <dbReference type="NCBI Taxonomy" id="624315"/>
    <lineage>
        <taxon>Bacteria</taxon>
        <taxon>Bacillati</taxon>
        <taxon>Actinomycetota</taxon>
        <taxon>Actinomycetes</taxon>
        <taxon>Micromonosporales</taxon>
        <taxon>Micromonosporaceae</taxon>
    </lineage>
</organism>
<evidence type="ECO:0000313" key="13">
    <source>
        <dbReference type="EMBL" id="BCB84991.1"/>
    </source>
</evidence>
<reference evidence="13 14" key="2">
    <citation type="submission" date="2020-03" db="EMBL/GenBank/DDBJ databases">
        <authorList>
            <person name="Ichikawa N."/>
            <person name="Kimura A."/>
            <person name="Kitahashi Y."/>
            <person name="Uohara A."/>
        </authorList>
    </citation>
    <scope>NUCLEOTIDE SEQUENCE [LARGE SCALE GENOMIC DNA]</scope>
    <source>
        <strain evidence="13 14">NBRC 105367</strain>
    </source>
</reference>
<dbReference type="InterPro" id="IPR036640">
    <property type="entry name" value="ABC1_TM_sf"/>
</dbReference>
<feature type="transmembrane region" description="Helical" evidence="10">
    <location>
        <begin position="35"/>
        <end position="56"/>
    </location>
</feature>
<keyword evidence="7 10" id="KW-1133">Transmembrane helix</keyword>
<name>A0A6F8YGC3_9ACTN</name>
<dbReference type="InterPro" id="IPR027417">
    <property type="entry name" value="P-loop_NTPase"/>
</dbReference>
<keyword evidence="4 10" id="KW-0812">Transmembrane</keyword>
<comment type="similarity">
    <text evidence="9">Belongs to the ABC transporter superfamily. Lipid exporter (TC 3.A.1.106) family.</text>
</comment>
<proteinExistence type="inferred from homology"/>
<keyword evidence="8 10" id="KW-0472">Membrane</keyword>
<evidence type="ECO:0000259" key="12">
    <source>
        <dbReference type="PROSITE" id="PS50929"/>
    </source>
</evidence>
<dbReference type="GO" id="GO:0005524">
    <property type="term" value="F:ATP binding"/>
    <property type="evidence" value="ECO:0007669"/>
    <property type="project" value="UniProtKB-KW"/>
</dbReference>
<feature type="transmembrane region" description="Helical" evidence="10">
    <location>
        <begin position="224"/>
        <end position="246"/>
    </location>
</feature>
<feature type="transmembrane region" description="Helical" evidence="10">
    <location>
        <begin position="138"/>
        <end position="157"/>
    </location>
</feature>
<dbReference type="Gene3D" id="3.40.50.300">
    <property type="entry name" value="P-loop containing nucleotide triphosphate hydrolases"/>
    <property type="match status" value="1"/>
</dbReference>
<feature type="transmembrane region" description="Helical" evidence="10">
    <location>
        <begin position="252"/>
        <end position="269"/>
    </location>
</feature>
<protein>
    <submittedName>
        <fullName evidence="13">ABC transporter</fullName>
    </submittedName>
</protein>
<evidence type="ECO:0000256" key="10">
    <source>
        <dbReference type="SAM" id="Phobius"/>
    </source>
</evidence>
<dbReference type="GO" id="GO:0005886">
    <property type="term" value="C:plasma membrane"/>
    <property type="evidence" value="ECO:0007669"/>
    <property type="project" value="UniProtKB-SubCell"/>
</dbReference>
<dbReference type="PANTHER" id="PTHR43394">
    <property type="entry name" value="ATP-DEPENDENT PERMEASE MDL1, MITOCHONDRIAL"/>
    <property type="match status" value="1"/>
</dbReference>
<dbReference type="KEGG" id="psuu:Psuf_023040"/>
<dbReference type="SMART" id="SM00382">
    <property type="entry name" value="AAA"/>
    <property type="match status" value="1"/>
</dbReference>
<evidence type="ECO:0000256" key="1">
    <source>
        <dbReference type="ARBA" id="ARBA00004651"/>
    </source>
</evidence>
<keyword evidence="6" id="KW-0067">ATP-binding</keyword>
<keyword evidence="14" id="KW-1185">Reference proteome</keyword>
<dbReference type="EMBL" id="AP022871">
    <property type="protein sequence ID" value="BCB84991.1"/>
    <property type="molecule type" value="Genomic_DNA"/>
</dbReference>
<reference evidence="13 14" key="1">
    <citation type="submission" date="2020-03" db="EMBL/GenBank/DDBJ databases">
        <title>Whole genome shotgun sequence of Phytohabitans suffuscus NBRC 105367.</title>
        <authorList>
            <person name="Komaki H."/>
            <person name="Tamura T."/>
        </authorList>
    </citation>
    <scope>NUCLEOTIDE SEQUENCE [LARGE SCALE GENOMIC DNA]</scope>
    <source>
        <strain evidence="13 14">NBRC 105367</strain>
    </source>
</reference>
<evidence type="ECO:0000256" key="7">
    <source>
        <dbReference type="ARBA" id="ARBA00022989"/>
    </source>
</evidence>
<keyword evidence="3" id="KW-1003">Cell membrane</keyword>
<dbReference type="SUPFAM" id="SSF52540">
    <property type="entry name" value="P-loop containing nucleoside triphosphate hydrolases"/>
    <property type="match status" value="1"/>
</dbReference>
<dbReference type="SUPFAM" id="SSF90123">
    <property type="entry name" value="ABC transporter transmembrane region"/>
    <property type="match status" value="1"/>
</dbReference>
<evidence type="ECO:0000259" key="11">
    <source>
        <dbReference type="PROSITE" id="PS50893"/>
    </source>
</evidence>
<evidence type="ECO:0000256" key="5">
    <source>
        <dbReference type="ARBA" id="ARBA00022741"/>
    </source>
</evidence>
<feature type="domain" description="ABC transmembrane type-1" evidence="12">
    <location>
        <begin position="1"/>
        <end position="283"/>
    </location>
</feature>
<dbReference type="FunFam" id="3.40.50.300:FF:000299">
    <property type="entry name" value="ABC transporter ATP-binding protein/permease"/>
    <property type="match status" value="1"/>
</dbReference>
<dbReference type="Pfam" id="PF00005">
    <property type="entry name" value="ABC_tran"/>
    <property type="match status" value="1"/>
</dbReference>
<evidence type="ECO:0000256" key="2">
    <source>
        <dbReference type="ARBA" id="ARBA00022448"/>
    </source>
</evidence>
<dbReference type="Gene3D" id="1.20.1560.10">
    <property type="entry name" value="ABC transporter type 1, transmembrane domain"/>
    <property type="match status" value="1"/>
</dbReference>
<evidence type="ECO:0000256" key="3">
    <source>
        <dbReference type="ARBA" id="ARBA00022475"/>
    </source>
</evidence>
<dbReference type="InterPro" id="IPR011527">
    <property type="entry name" value="ABC1_TM_dom"/>
</dbReference>
<evidence type="ECO:0000256" key="6">
    <source>
        <dbReference type="ARBA" id="ARBA00022840"/>
    </source>
</evidence>
<dbReference type="InterPro" id="IPR003593">
    <property type="entry name" value="AAA+_ATPase"/>
</dbReference>
<dbReference type="InterPro" id="IPR039421">
    <property type="entry name" value="Type_1_exporter"/>
</dbReference>
<evidence type="ECO:0000313" key="14">
    <source>
        <dbReference type="Proteomes" id="UP000503011"/>
    </source>
</evidence>
<dbReference type="PROSITE" id="PS00211">
    <property type="entry name" value="ABC_TRANSPORTER_1"/>
    <property type="match status" value="1"/>
</dbReference>
<evidence type="ECO:0000256" key="9">
    <source>
        <dbReference type="ARBA" id="ARBA00061644"/>
    </source>
</evidence>
<dbReference type="Proteomes" id="UP000503011">
    <property type="component" value="Chromosome"/>
</dbReference>
<evidence type="ECO:0000256" key="8">
    <source>
        <dbReference type="ARBA" id="ARBA00023136"/>
    </source>
</evidence>
<dbReference type="AlphaFoldDB" id="A0A6F8YGC3"/>
<dbReference type="InterPro" id="IPR017871">
    <property type="entry name" value="ABC_transporter-like_CS"/>
</dbReference>
<gene>
    <name evidence="13" type="ORF">Psuf_023040</name>
</gene>
<dbReference type="Pfam" id="PF00664">
    <property type="entry name" value="ABC_membrane"/>
    <property type="match status" value="1"/>
</dbReference>
<feature type="domain" description="ABC transporter" evidence="11">
    <location>
        <begin position="316"/>
        <end position="570"/>
    </location>
</feature>
<evidence type="ECO:0000256" key="4">
    <source>
        <dbReference type="ARBA" id="ARBA00022692"/>
    </source>
</evidence>
<dbReference type="InterPro" id="IPR003439">
    <property type="entry name" value="ABC_transporter-like_ATP-bd"/>
</dbReference>
<dbReference type="PROSITE" id="PS50929">
    <property type="entry name" value="ABC_TM1F"/>
    <property type="match status" value="1"/>
</dbReference>
<dbReference type="PANTHER" id="PTHR43394:SF1">
    <property type="entry name" value="ATP-BINDING CASSETTE SUB-FAMILY B MEMBER 10, MITOCHONDRIAL"/>
    <property type="match status" value="1"/>
</dbReference>
<sequence length="578" mass="60192">MVALAVVGSVLEVVPALFAGFVIDAIIAGAPATRVTALAALATAPALVAVAVDLHLARRSAQVGEGIVGDLRRDMVRSLHRQSVSFFRHASTGALATRLSGDVSGVQRVFGSSVITAVGATTQLIVATTAMLAMSWQVGVVVLATAPLFLLPVWRLGDRMAGLQQRWMDARVDYVNLASERFSAQGATLSRSFGRLQEDEADLGSRADRLKAAGIDNAVVMQRFTAAMTLVPAVATFAVYAVGGALASSRTVQPGAVVTLALLITRLYGPLAALTAVRAGFADASVAFDRAAEILSLPSRNSAPLVTHASPRAMSVEFREVRFAYGHAEDEVPASLLATGGAAGSERQQVLDGTTFRIPAGRVAALVGASGAGKSTVAALLAGLCRPDEGSVLIDGIDLRDLETAAGAAGYVACLSQDSYLFNDTVAANLRYARPDATDDELWSVLGMACIADLVASLPDRLETVAGESGYRFSGGERQRLAIARMLLRPAGIVVLDEATAHLDTASEAAVQAAVNDALGGRTALIIAHRLSTIVRADVIFVLDEGVIVEQGDHATLLARSGRYAQLYRGQIGDGDRP</sequence>
<keyword evidence="2" id="KW-0813">Transport</keyword>
<accession>A0A6F8YGC3</accession>
<dbReference type="RefSeq" id="WP_173156428.1">
    <property type="nucleotide sequence ID" value="NZ_AP022871.1"/>
</dbReference>